<evidence type="ECO:0000259" key="2">
    <source>
        <dbReference type="Pfam" id="PF02481"/>
    </source>
</evidence>
<organism evidence="3 4">
    <name type="scientific">Bombilactobacillus folatiphilus</name>
    <dbReference type="NCBI Taxonomy" id="2923362"/>
    <lineage>
        <taxon>Bacteria</taxon>
        <taxon>Bacillati</taxon>
        <taxon>Bacillota</taxon>
        <taxon>Bacilli</taxon>
        <taxon>Lactobacillales</taxon>
        <taxon>Lactobacillaceae</taxon>
        <taxon>Bombilactobacillus</taxon>
    </lineage>
</organism>
<proteinExistence type="inferred from homology"/>
<dbReference type="PANTHER" id="PTHR43022">
    <property type="entry name" value="PROTEIN SMF"/>
    <property type="match status" value="1"/>
</dbReference>
<dbReference type="Gene3D" id="3.40.50.450">
    <property type="match status" value="1"/>
</dbReference>
<gene>
    <name evidence="3" type="primary">dprA</name>
    <name evidence="3" type="ORF">MOO45_03880</name>
</gene>
<evidence type="ECO:0000313" key="3">
    <source>
        <dbReference type="EMBL" id="UQS82790.1"/>
    </source>
</evidence>
<evidence type="ECO:0000256" key="1">
    <source>
        <dbReference type="ARBA" id="ARBA00006525"/>
    </source>
</evidence>
<feature type="domain" description="Smf/DprA SLOG" evidence="2">
    <location>
        <begin position="68"/>
        <end position="276"/>
    </location>
</feature>
<dbReference type="EMBL" id="CP093366">
    <property type="protein sequence ID" value="UQS82790.1"/>
    <property type="molecule type" value="Genomic_DNA"/>
</dbReference>
<sequence>MSLRTFLYQLSKTRCVSNQLLLKVCQLAVEEKMNIEQLFHYVRSQLKDQQRILFDQVFNQDTSQVPAMITFLDSVYPQKLREIYNPPAILYYQGNLQLLQKTTVAIVGARQSNRYTQTVVRSLVPTLVRQDIVTVSGLAQGADSWCHQVTLDENGQTIAVVGNSIDYYYPAQNQSLQQQVSKRGLLLSEYPPTTNPRKYFFPQRNRIIAGLCETLVVTQAKKRSGSLITAQLALQENRNVWAAPGPLDSSLSKGCNELIAAGARPYFSAQDLIDELRD</sequence>
<dbReference type="Proteomes" id="UP000831495">
    <property type="component" value="Chromosome"/>
</dbReference>
<name>A0ABY4PAL7_9LACO</name>
<reference evidence="3" key="1">
    <citation type="journal article" date="2022" name="Int. J. Syst. Evol. Microbiol.">
        <title>Apilactobacillus apisilvae sp. nov., Nicolia spurrieriana gen. nov. sp. nov., Bombilactobacillus folatiphilus sp. nov. and Bombilactobacillus thymidiniphilus sp. nov., four new lactic acid bacterial isolates from stingless bees Tetragonula carbonaria and Austroplebeia australis.</title>
        <authorList>
            <person name="Oliphant S.A."/>
            <person name="Watson-Haigh N.S."/>
            <person name="Sumby K.M."/>
            <person name="Gardner J."/>
            <person name="Groom S."/>
            <person name="Jiranek V."/>
        </authorList>
    </citation>
    <scope>NUCLEOTIDE SEQUENCE</scope>
    <source>
        <strain evidence="3">SG4_D2</strain>
    </source>
</reference>
<dbReference type="NCBIfam" id="TIGR00732">
    <property type="entry name" value="dprA"/>
    <property type="match status" value="1"/>
</dbReference>
<dbReference type="PANTHER" id="PTHR43022:SF1">
    <property type="entry name" value="PROTEIN SMF"/>
    <property type="match status" value="1"/>
</dbReference>
<dbReference type="Pfam" id="PF02481">
    <property type="entry name" value="DNA_processg_A"/>
    <property type="match status" value="1"/>
</dbReference>
<accession>A0ABY4PAL7</accession>
<protein>
    <submittedName>
        <fullName evidence="3">DNA-processing protein DprA</fullName>
    </submittedName>
</protein>
<evidence type="ECO:0000313" key="4">
    <source>
        <dbReference type="Proteomes" id="UP000831495"/>
    </source>
</evidence>
<dbReference type="InterPro" id="IPR057666">
    <property type="entry name" value="DrpA_SLOG"/>
</dbReference>
<comment type="similarity">
    <text evidence="1">Belongs to the DprA/Smf family.</text>
</comment>
<keyword evidence="4" id="KW-1185">Reference proteome</keyword>
<dbReference type="SUPFAM" id="SSF102405">
    <property type="entry name" value="MCP/YpsA-like"/>
    <property type="match status" value="1"/>
</dbReference>
<dbReference type="InterPro" id="IPR003488">
    <property type="entry name" value="DprA"/>
</dbReference>
<dbReference type="RefSeq" id="WP_249515068.1">
    <property type="nucleotide sequence ID" value="NZ_CP093366.1"/>
</dbReference>